<accession>A0A2S6HP08</accession>
<dbReference type="AlphaFoldDB" id="A0A2S6HP08"/>
<organism evidence="1 2">
    <name type="scientific">Lacrimispora xylanisolvens</name>
    <dbReference type="NCBI Taxonomy" id="384636"/>
    <lineage>
        <taxon>Bacteria</taxon>
        <taxon>Bacillati</taxon>
        <taxon>Bacillota</taxon>
        <taxon>Clostridia</taxon>
        <taxon>Lachnospirales</taxon>
        <taxon>Lachnospiraceae</taxon>
        <taxon>Lacrimispora</taxon>
    </lineage>
</organism>
<proteinExistence type="predicted"/>
<gene>
    <name evidence="1" type="ORF">BXY41_1102</name>
</gene>
<keyword evidence="2" id="KW-1185">Reference proteome</keyword>
<evidence type="ECO:0000313" key="1">
    <source>
        <dbReference type="EMBL" id="PPK79285.1"/>
    </source>
</evidence>
<name>A0A2S6HP08_9FIRM</name>
<sequence length="56" mass="6631">MYHTKEEKNKKITVVKNIKINELHNFAKPPLKVESDMELFELMKRIAIKHLITLIA</sequence>
<reference evidence="1 2" key="1">
    <citation type="submission" date="2018-02" db="EMBL/GenBank/DDBJ databases">
        <title>Genomic Encyclopedia of Archaeal and Bacterial Type Strains, Phase II (KMG-II): from individual species to whole genera.</title>
        <authorList>
            <person name="Goeker M."/>
        </authorList>
    </citation>
    <scope>NUCLEOTIDE SEQUENCE [LARGE SCALE GENOMIC DNA]</scope>
    <source>
        <strain evidence="1 2">DSM 3808</strain>
    </source>
</reference>
<dbReference type="EMBL" id="PTJA01000010">
    <property type="protein sequence ID" value="PPK79285.1"/>
    <property type="molecule type" value="Genomic_DNA"/>
</dbReference>
<dbReference type="Proteomes" id="UP000237749">
    <property type="component" value="Unassembled WGS sequence"/>
</dbReference>
<comment type="caution">
    <text evidence="1">The sequence shown here is derived from an EMBL/GenBank/DDBJ whole genome shotgun (WGS) entry which is preliminary data.</text>
</comment>
<protein>
    <submittedName>
        <fullName evidence="1">Uncharacterized protein</fullName>
    </submittedName>
</protein>
<evidence type="ECO:0000313" key="2">
    <source>
        <dbReference type="Proteomes" id="UP000237749"/>
    </source>
</evidence>